<dbReference type="Pfam" id="PF01547">
    <property type="entry name" value="SBP_bac_1"/>
    <property type="match status" value="1"/>
</dbReference>
<dbReference type="AlphaFoldDB" id="A0A3E3IBC2"/>
<evidence type="ECO:0000256" key="1">
    <source>
        <dbReference type="SAM" id="MobiDB-lite"/>
    </source>
</evidence>
<evidence type="ECO:0000313" key="4">
    <source>
        <dbReference type="EMBL" id="RGE64342.1"/>
    </source>
</evidence>
<feature type="compositionally biased region" description="Low complexity" evidence="1">
    <location>
        <begin position="35"/>
        <end position="62"/>
    </location>
</feature>
<feature type="chain" id="PRO_5039107217" evidence="2">
    <location>
        <begin position="31"/>
        <end position="526"/>
    </location>
</feature>
<dbReference type="InterPro" id="IPR022627">
    <property type="entry name" value="DUF3502"/>
</dbReference>
<organism evidence="4 5">
    <name type="scientific">Eisenbergiella massiliensis</name>
    <dbReference type="NCBI Taxonomy" id="1720294"/>
    <lineage>
        <taxon>Bacteria</taxon>
        <taxon>Bacillati</taxon>
        <taxon>Bacillota</taxon>
        <taxon>Clostridia</taxon>
        <taxon>Lachnospirales</taxon>
        <taxon>Lachnospiraceae</taxon>
        <taxon>Eisenbergiella</taxon>
    </lineage>
</organism>
<feature type="domain" description="DUF3502" evidence="3">
    <location>
        <begin position="456"/>
        <end position="521"/>
    </location>
</feature>
<protein>
    <submittedName>
        <fullName evidence="4">Extracellular solute-binding protein</fullName>
    </submittedName>
</protein>
<gene>
    <name evidence="4" type="ORF">DXC51_04600</name>
</gene>
<evidence type="ECO:0000259" key="3">
    <source>
        <dbReference type="Pfam" id="PF12010"/>
    </source>
</evidence>
<feature type="region of interest" description="Disordered" evidence="1">
    <location>
        <begin position="34"/>
        <end position="63"/>
    </location>
</feature>
<evidence type="ECO:0000256" key="2">
    <source>
        <dbReference type="SAM" id="SignalP"/>
    </source>
</evidence>
<keyword evidence="5" id="KW-1185">Reference proteome</keyword>
<feature type="signal peptide" evidence="2">
    <location>
        <begin position="1"/>
        <end position="30"/>
    </location>
</feature>
<sequence length="526" mass="59494">MKKRRVINMKKASKLISTLLTVAMVGTLLAGCGGSSSNTTTTESVADKGTASTETASSGETGLDTSEEVELVMYVVSNEPAKQQELTDNMNKIFKEKLNCTLKINYIGWAEYPNKYPLLFSSGEAFDMAYAATWLNFSALAQKGAFMNLDELWPTYAPDNFAMQSETAKQQATIDGHYYCVPTLLATYSAYGPMWRTDILDGTDWDGKMESFEDMEKYMDLVKANRPEFEPYDVCSSGSEMDDLYMYNNGMYAIKGSTNDFLFIDPMEENPKLFTYYEYDKTPEFLEMMNRWNEKGFFSKSALSDTDTEKTKNGKAALKIHNVDTFTGLVIDKPEYSFDYANLVKDVSNLSFTQDAMVISNTSKHPERALALWNLITTDREAFDAFFYGIKDVSYELNDKGEVKTLDPDNYAASAMWAARTTELNRDGIGTPERTTELKKEWDAYIKDGVGSQKYRSFVLDTSSIETEYAACQNVHQQYWWPLELGYTDPVSGLKEYQEKMEAAGIEKVREVLQQQLDAYVAGLKQ</sequence>
<dbReference type="PANTHER" id="PTHR43649">
    <property type="entry name" value="ARABINOSE-BINDING PROTEIN-RELATED"/>
    <property type="match status" value="1"/>
</dbReference>
<dbReference type="Gene3D" id="3.40.190.10">
    <property type="entry name" value="Periplasmic binding protein-like II"/>
    <property type="match status" value="2"/>
</dbReference>
<dbReference type="EMBL" id="QVLV01000002">
    <property type="protein sequence ID" value="RGE64342.1"/>
    <property type="molecule type" value="Genomic_DNA"/>
</dbReference>
<proteinExistence type="predicted"/>
<name>A0A3E3IBC2_9FIRM</name>
<accession>A0A3E3IBC2</accession>
<evidence type="ECO:0000313" key="5">
    <source>
        <dbReference type="Proteomes" id="UP000260812"/>
    </source>
</evidence>
<dbReference type="InterPro" id="IPR050490">
    <property type="entry name" value="Bact_solute-bd_prot1"/>
</dbReference>
<dbReference type="Pfam" id="PF12010">
    <property type="entry name" value="DUF3502"/>
    <property type="match status" value="1"/>
</dbReference>
<dbReference type="InterPro" id="IPR006059">
    <property type="entry name" value="SBP"/>
</dbReference>
<reference evidence="4" key="1">
    <citation type="submission" date="2018-08" db="EMBL/GenBank/DDBJ databases">
        <title>A genome reference for cultivated species of the human gut microbiota.</title>
        <authorList>
            <person name="Zou Y."/>
            <person name="Xue W."/>
            <person name="Luo G."/>
        </authorList>
    </citation>
    <scope>NUCLEOTIDE SEQUENCE [LARGE SCALE GENOMIC DNA]</scope>
    <source>
        <strain evidence="4">TF05-5AC</strain>
    </source>
</reference>
<comment type="caution">
    <text evidence="4">The sequence shown here is derived from an EMBL/GenBank/DDBJ whole genome shotgun (WGS) entry which is preliminary data.</text>
</comment>
<dbReference type="SUPFAM" id="SSF53850">
    <property type="entry name" value="Periplasmic binding protein-like II"/>
    <property type="match status" value="1"/>
</dbReference>
<dbReference type="Proteomes" id="UP000260812">
    <property type="component" value="Unassembled WGS sequence"/>
</dbReference>
<dbReference type="PANTHER" id="PTHR43649:SF17">
    <property type="entry name" value="ABC TRANSPORTER SOLUTE BINDING PROTEIN-SUGAR TRANSPORT"/>
    <property type="match status" value="1"/>
</dbReference>
<keyword evidence="2" id="KW-0732">Signal</keyword>
<dbReference type="PROSITE" id="PS51257">
    <property type="entry name" value="PROKAR_LIPOPROTEIN"/>
    <property type="match status" value="1"/>
</dbReference>